<dbReference type="PROSITE" id="PS51352">
    <property type="entry name" value="THIOREDOXIN_2"/>
    <property type="match status" value="1"/>
</dbReference>
<dbReference type="Pfam" id="PF00255">
    <property type="entry name" value="GSHPx"/>
    <property type="match status" value="1"/>
</dbReference>
<keyword evidence="3" id="KW-0049">Antioxidant</keyword>
<dbReference type="Proteomes" id="UP000465221">
    <property type="component" value="Unassembled WGS sequence"/>
</dbReference>
<name>A0A8H3RZF0_9EURO</name>
<evidence type="ECO:0000256" key="8">
    <source>
        <dbReference type="SAM" id="MobiDB-lite"/>
    </source>
</evidence>
<dbReference type="InterPro" id="IPR000889">
    <property type="entry name" value="Glutathione_peroxidase"/>
</dbReference>
<dbReference type="PROSITE" id="PS00763">
    <property type="entry name" value="GLUTATHIONE_PEROXID_2"/>
    <property type="match status" value="1"/>
</dbReference>
<dbReference type="InterPro" id="IPR013766">
    <property type="entry name" value="Thioredoxin_domain"/>
</dbReference>
<comment type="similarity">
    <text evidence="1 7">Belongs to the glutathione peroxidase family.</text>
</comment>
<dbReference type="CDD" id="cd00340">
    <property type="entry name" value="GSH_Peroxidase"/>
    <property type="match status" value="1"/>
</dbReference>
<evidence type="ECO:0000313" key="11">
    <source>
        <dbReference type="Proteomes" id="UP000465221"/>
    </source>
</evidence>
<dbReference type="AlphaFoldDB" id="A0A8H3RZF0"/>
<feature type="domain" description="Thioredoxin" evidence="9">
    <location>
        <begin position="50"/>
        <end position="219"/>
    </location>
</feature>
<dbReference type="PANTHER" id="PTHR11592:SF78">
    <property type="entry name" value="GLUTATHIONE PEROXIDASE"/>
    <property type="match status" value="1"/>
</dbReference>
<dbReference type="InterPro" id="IPR029759">
    <property type="entry name" value="GPX_AS"/>
</dbReference>
<evidence type="ECO:0000259" key="9">
    <source>
        <dbReference type="PROSITE" id="PS51352"/>
    </source>
</evidence>
<comment type="caution">
    <text evidence="10">The sequence shown here is derived from an EMBL/GenBank/DDBJ whole genome shotgun (WGS) entry which is preliminary data.</text>
</comment>
<comment type="catalytic activity">
    <reaction evidence="6">
        <text>a hydroperoxide + [thioredoxin]-dithiol = an alcohol + [thioredoxin]-disulfide + H2O</text>
        <dbReference type="Rhea" id="RHEA:62620"/>
        <dbReference type="Rhea" id="RHEA-COMP:10698"/>
        <dbReference type="Rhea" id="RHEA-COMP:10700"/>
        <dbReference type="ChEBI" id="CHEBI:15377"/>
        <dbReference type="ChEBI" id="CHEBI:29950"/>
        <dbReference type="ChEBI" id="CHEBI:30879"/>
        <dbReference type="ChEBI" id="CHEBI:35924"/>
        <dbReference type="ChEBI" id="CHEBI:50058"/>
        <dbReference type="EC" id="1.11.1.24"/>
    </reaction>
</comment>
<dbReference type="EMBL" id="BLKC01000054">
    <property type="protein sequence ID" value="GFF43625.1"/>
    <property type="molecule type" value="Genomic_DNA"/>
</dbReference>
<dbReference type="PROSITE" id="PS51355">
    <property type="entry name" value="GLUTATHIONE_PEROXID_3"/>
    <property type="match status" value="1"/>
</dbReference>
<evidence type="ECO:0000256" key="3">
    <source>
        <dbReference type="ARBA" id="ARBA00022862"/>
    </source>
</evidence>
<keyword evidence="4 7" id="KW-0560">Oxidoreductase</keyword>
<dbReference type="GO" id="GO:0034599">
    <property type="term" value="P:cellular response to oxidative stress"/>
    <property type="evidence" value="ECO:0007669"/>
    <property type="project" value="TreeGrafter"/>
</dbReference>
<dbReference type="PRINTS" id="PR01011">
    <property type="entry name" value="GLUTPROXDASE"/>
</dbReference>
<organism evidence="10 11">
    <name type="scientific">Aspergillus udagawae</name>
    <dbReference type="NCBI Taxonomy" id="91492"/>
    <lineage>
        <taxon>Eukaryota</taxon>
        <taxon>Fungi</taxon>
        <taxon>Dikarya</taxon>
        <taxon>Ascomycota</taxon>
        <taxon>Pezizomycotina</taxon>
        <taxon>Eurotiomycetes</taxon>
        <taxon>Eurotiomycetidae</taxon>
        <taxon>Eurotiales</taxon>
        <taxon>Aspergillaceae</taxon>
        <taxon>Aspergillus</taxon>
        <taxon>Aspergillus subgen. Fumigati</taxon>
    </lineage>
</organism>
<dbReference type="GO" id="GO:0140824">
    <property type="term" value="F:thioredoxin-dependent peroxiredoxin activity"/>
    <property type="evidence" value="ECO:0007669"/>
    <property type="project" value="UniProtKB-EC"/>
</dbReference>
<dbReference type="FunFam" id="3.40.30.10:FF:000010">
    <property type="entry name" value="Glutathione peroxidase"/>
    <property type="match status" value="1"/>
</dbReference>
<feature type="region of interest" description="Disordered" evidence="8">
    <location>
        <begin position="218"/>
        <end position="242"/>
    </location>
</feature>
<evidence type="ECO:0000256" key="6">
    <source>
        <dbReference type="ARBA" id="ARBA00049091"/>
    </source>
</evidence>
<gene>
    <name evidence="10" type="ORF">IFM46972_07270</name>
</gene>
<keyword evidence="2 7" id="KW-0575">Peroxidase</keyword>
<dbReference type="InterPro" id="IPR036249">
    <property type="entry name" value="Thioredoxin-like_sf"/>
</dbReference>
<reference evidence="10 11" key="1">
    <citation type="submission" date="2020-01" db="EMBL/GenBank/DDBJ databases">
        <title>Draft genome sequence of Aspergillus udagawae IFM 46972.</title>
        <authorList>
            <person name="Takahashi H."/>
            <person name="Yaguchi T."/>
        </authorList>
    </citation>
    <scope>NUCLEOTIDE SEQUENCE [LARGE SCALE GENOMIC DNA]</scope>
    <source>
        <strain evidence="10 11">IFM 46972</strain>
    </source>
</reference>
<sequence length="242" mass="26948">MVLEPSLSTTSIIFRCSSLRYISRPNLINRLPNTRTSLVRYPKPYFITTMASATTFYDFKPVDKKGEPFDLASLNGKVVLVVNTASKCGFTPQFKGLENLYQSIKAKHPEDFTILGFPCNQFGSQDPGSNDEIQSFCQVNYGVTFPVLGKLDVNGDNAAPVWTWMKETMPGLMGLKRVKWNFEKFLISADGKVVGRWASITKPESLEDTILKEIEKAKKEGTAASTRKGETTDQAPEQAKLS</sequence>
<dbReference type="PROSITE" id="PS00460">
    <property type="entry name" value="GLUTATHIONE_PEROXID_1"/>
    <property type="match status" value="1"/>
</dbReference>
<accession>A0A8H3RZF0</accession>
<proteinExistence type="inferred from homology"/>
<evidence type="ECO:0000256" key="5">
    <source>
        <dbReference type="ARBA" id="ARBA00023284"/>
    </source>
</evidence>
<evidence type="ECO:0000256" key="4">
    <source>
        <dbReference type="ARBA" id="ARBA00023002"/>
    </source>
</evidence>
<evidence type="ECO:0000256" key="1">
    <source>
        <dbReference type="ARBA" id="ARBA00006926"/>
    </source>
</evidence>
<protein>
    <recommendedName>
        <fullName evidence="7">Glutathione peroxidase</fullName>
    </recommendedName>
</protein>
<dbReference type="InterPro" id="IPR029760">
    <property type="entry name" value="GPX_CS"/>
</dbReference>
<evidence type="ECO:0000256" key="2">
    <source>
        <dbReference type="ARBA" id="ARBA00022559"/>
    </source>
</evidence>
<keyword evidence="5" id="KW-0676">Redox-active center</keyword>
<evidence type="ECO:0000256" key="7">
    <source>
        <dbReference type="RuleBase" id="RU000499"/>
    </source>
</evidence>
<dbReference type="SUPFAM" id="SSF52833">
    <property type="entry name" value="Thioredoxin-like"/>
    <property type="match status" value="1"/>
</dbReference>
<dbReference type="Gene3D" id="3.40.30.10">
    <property type="entry name" value="Glutaredoxin"/>
    <property type="match status" value="1"/>
</dbReference>
<evidence type="ECO:0000313" key="10">
    <source>
        <dbReference type="EMBL" id="GFF43625.1"/>
    </source>
</evidence>
<feature type="compositionally biased region" description="Basic and acidic residues" evidence="8">
    <location>
        <begin position="218"/>
        <end position="231"/>
    </location>
</feature>
<dbReference type="PANTHER" id="PTHR11592">
    <property type="entry name" value="GLUTATHIONE PEROXIDASE"/>
    <property type="match status" value="1"/>
</dbReference>